<dbReference type="eggNOG" id="COG0179">
    <property type="taxonomic scope" value="Bacteria"/>
</dbReference>
<accession>D4XDS2</accession>
<proteinExistence type="predicted"/>
<dbReference type="Proteomes" id="UP000004510">
    <property type="component" value="Unassembled WGS sequence"/>
</dbReference>
<dbReference type="PATRIC" id="fig|742159.3.peg.4607"/>
<gene>
    <name evidence="1" type="ORF">HMPREF0004_3619</name>
</gene>
<dbReference type="HOGENOM" id="CLU_074521_0_0_4"/>
<reference evidence="2" key="1">
    <citation type="submission" date="2010-03" db="EMBL/GenBank/DDBJ databases">
        <title>Complete sequence of Mobiluncus curtisii ATCC 43063.</title>
        <authorList>
            <person name="Muzny D."/>
            <person name="Qin X."/>
            <person name="Deng J."/>
            <person name="Jiang H."/>
            <person name="Liu Y."/>
            <person name="Qu J."/>
            <person name="Song X.-Z."/>
            <person name="Zhang L."/>
            <person name="Thornton R."/>
            <person name="Coyle M."/>
            <person name="Francisco L."/>
            <person name="Jackson L."/>
            <person name="Javaid M."/>
            <person name="Korchina V."/>
            <person name="Kovar C."/>
            <person name="Mata R."/>
            <person name="Mathew T."/>
            <person name="Ngo R."/>
            <person name="Nguyen L."/>
            <person name="Nguyen N."/>
            <person name="Okwuonu G."/>
            <person name="Ongeri F."/>
            <person name="Pham C."/>
            <person name="Simmons D."/>
            <person name="Wilczek-Boney K."/>
            <person name="Hale W."/>
            <person name="Jakkamsetti A."/>
            <person name="Pham P."/>
            <person name="Ruth R."/>
            <person name="San Lucas F."/>
            <person name="Warren J."/>
            <person name="Zhang J."/>
            <person name="Zhao Z."/>
            <person name="Zhou C."/>
            <person name="Zhu D."/>
            <person name="Lee S."/>
            <person name="Bess C."/>
            <person name="Blankenburg K."/>
            <person name="Forbes L."/>
            <person name="Fu Q."/>
            <person name="Gubbala S."/>
            <person name="Hirani K."/>
            <person name="Jayaseelan J.C."/>
            <person name="Lara F."/>
            <person name="Munidasa M."/>
            <person name="Palculict T."/>
            <person name="Patil S."/>
            <person name="Pu L.-L."/>
            <person name="Saada N."/>
            <person name="Tang L."/>
            <person name="Weissenberger G."/>
            <person name="Zhu Y."/>
            <person name="Hemphill L."/>
            <person name="Shang Y."/>
            <person name="Youmans B."/>
            <person name="Ayvaz T."/>
            <person name="Ross M."/>
            <person name="Santibanez J."/>
            <person name="Aqrawi P."/>
            <person name="Gross S."/>
            <person name="Joshi V."/>
            <person name="Fowler G."/>
            <person name="Nazareth L."/>
            <person name="Reid J."/>
            <person name="Worley K."/>
            <person name="Petrosino J."/>
            <person name="Highlander S."/>
            <person name="Gibbs R."/>
            <person name="Gibbs R."/>
        </authorList>
    </citation>
    <scope>NUCLEOTIDE SEQUENCE [LARGE SCALE GENOMIC DNA]</scope>
    <source>
        <strain evidence="2">ATCC 43553</strain>
    </source>
</reference>
<dbReference type="InterPro" id="IPR021269">
    <property type="entry name" value="DUF2848"/>
</dbReference>
<protein>
    <recommendedName>
        <fullName evidence="3">DUF2848 domain-containing protein</fullName>
    </recommendedName>
</protein>
<evidence type="ECO:0000313" key="2">
    <source>
        <dbReference type="Proteomes" id="UP000004510"/>
    </source>
</evidence>
<dbReference type="Pfam" id="PF11010">
    <property type="entry name" value="DUF2848"/>
    <property type="match status" value="1"/>
</dbReference>
<organism evidence="1 2">
    <name type="scientific">Achromobacter piechaudii ATCC 43553</name>
    <dbReference type="NCBI Taxonomy" id="742159"/>
    <lineage>
        <taxon>Bacteria</taxon>
        <taxon>Pseudomonadati</taxon>
        <taxon>Pseudomonadota</taxon>
        <taxon>Betaproteobacteria</taxon>
        <taxon>Burkholderiales</taxon>
        <taxon>Alcaligenaceae</taxon>
        <taxon>Achromobacter</taxon>
    </lineage>
</organism>
<dbReference type="EMBL" id="ADMS01000080">
    <property type="protein sequence ID" value="EFF75050.1"/>
    <property type="molecule type" value="Genomic_DNA"/>
</dbReference>
<evidence type="ECO:0000313" key="1">
    <source>
        <dbReference type="EMBL" id="EFF75050.1"/>
    </source>
</evidence>
<evidence type="ECO:0008006" key="3">
    <source>
        <dbReference type="Google" id="ProtNLM"/>
    </source>
</evidence>
<name>D4XDS2_9BURK</name>
<dbReference type="AlphaFoldDB" id="D4XDS2"/>
<comment type="caution">
    <text evidence="1">The sequence shown here is derived from an EMBL/GenBank/DDBJ whole genome shotgun (WGS) entry which is preliminary data.</text>
</comment>
<sequence>MAAPFPTPNFRRTDMKAVFKIDDANPRQVEVDFNTLIVAGWAGRDMAAIEHHIEELAAIGVPRPTSVPLYYRIADNQLTQAQSVQAVGEDSSGEVETFVFAVDGEMYVSIASDHTDRKLETVSVAMSKQVCVKPVATEAWRLADVAEYWDELVIRSYIVENGEKVLYQEGPLSTLRTPQDLIAGYTGGAEVLPQGAGMTCGTVGAIGGIRAAADFTMELFDPRRQRTISHRYHVESLPVVA</sequence>